<dbReference type="Proteomes" id="UP001227543">
    <property type="component" value="Unassembled WGS sequence"/>
</dbReference>
<dbReference type="GeneID" id="85401746"/>
<evidence type="ECO:0000313" key="3">
    <source>
        <dbReference type="Proteomes" id="UP001227543"/>
    </source>
</evidence>
<evidence type="ECO:0000256" key="1">
    <source>
        <dbReference type="SAM" id="Phobius"/>
    </source>
</evidence>
<keyword evidence="1" id="KW-0472">Membrane</keyword>
<keyword evidence="3" id="KW-1185">Reference proteome</keyword>
<keyword evidence="1" id="KW-1133">Transmembrane helix</keyword>
<dbReference type="RefSeq" id="XP_060387969.1">
    <property type="nucleotide sequence ID" value="XM_060517508.1"/>
</dbReference>
<gene>
    <name evidence="2" type="ORF">CTAM01_01466</name>
</gene>
<protein>
    <submittedName>
        <fullName evidence="2">Uncharacterized protein</fullName>
    </submittedName>
</protein>
<feature type="transmembrane region" description="Helical" evidence="1">
    <location>
        <begin position="145"/>
        <end position="165"/>
    </location>
</feature>
<feature type="non-terminal residue" evidence="2">
    <location>
        <position position="1"/>
    </location>
</feature>
<keyword evidence="1" id="KW-0812">Transmembrane</keyword>
<evidence type="ECO:0000313" key="2">
    <source>
        <dbReference type="EMBL" id="KAK1510893.1"/>
    </source>
</evidence>
<reference evidence="2 3" key="1">
    <citation type="submission" date="2016-10" db="EMBL/GenBank/DDBJ databases">
        <title>The genome sequence of Colletotrichum fioriniae PJ7.</title>
        <authorList>
            <person name="Baroncelli R."/>
        </authorList>
    </citation>
    <scope>NUCLEOTIDE SEQUENCE [LARGE SCALE GENOMIC DNA]</scope>
    <source>
        <strain evidence="2 3">Tom-12</strain>
    </source>
</reference>
<proteinExistence type="predicted"/>
<feature type="transmembrane region" description="Helical" evidence="1">
    <location>
        <begin position="94"/>
        <end position="115"/>
    </location>
</feature>
<name>A0ABQ9RR90_9PEZI</name>
<accession>A0ABQ9RR90</accession>
<comment type="caution">
    <text evidence="2">The sequence shown here is derived from an EMBL/GenBank/DDBJ whole genome shotgun (WGS) entry which is preliminary data.</text>
</comment>
<dbReference type="EMBL" id="MLFU01000003">
    <property type="protein sequence ID" value="KAK1510893.1"/>
    <property type="molecule type" value="Genomic_DNA"/>
</dbReference>
<sequence>QVTNGKLGCPSQRRSHDGHFPCWHLPGSPSNKRRILCACCIRTLNTLTYSHSPTLTLPCYVHLKVRMLVVSLTCSRPALQGRGLQVQGKNGPRLAVPVVGISPTLMLMTLLPLAWQAPYFFPTKRNDGQRWKLSKRHPRLLWCDLGFHVLSTLVSCLHCIASLCISHASFLTQHLNRPTTISILTFGVSHTLSTPRSLHCLGKGRTRFRIIRNKHRNLQ</sequence>
<organism evidence="2 3">
    <name type="scientific">Colletotrichum tamarilloi</name>
    <dbReference type="NCBI Taxonomy" id="1209934"/>
    <lineage>
        <taxon>Eukaryota</taxon>
        <taxon>Fungi</taxon>
        <taxon>Dikarya</taxon>
        <taxon>Ascomycota</taxon>
        <taxon>Pezizomycotina</taxon>
        <taxon>Sordariomycetes</taxon>
        <taxon>Hypocreomycetidae</taxon>
        <taxon>Glomerellales</taxon>
        <taxon>Glomerellaceae</taxon>
        <taxon>Colletotrichum</taxon>
        <taxon>Colletotrichum acutatum species complex</taxon>
    </lineage>
</organism>